<dbReference type="Pfam" id="PF14905">
    <property type="entry name" value="OMP_b-brl_3"/>
    <property type="match status" value="1"/>
</dbReference>
<evidence type="ECO:0000256" key="1">
    <source>
        <dbReference type="ARBA" id="ARBA00004442"/>
    </source>
</evidence>
<evidence type="ECO:0000259" key="4">
    <source>
        <dbReference type="Pfam" id="PF14905"/>
    </source>
</evidence>
<keyword evidence="5" id="KW-0675">Receptor</keyword>
<comment type="caution">
    <text evidence="5">The sequence shown here is derived from an EMBL/GenBank/DDBJ whole genome shotgun (WGS) entry which is preliminary data.</text>
</comment>
<proteinExistence type="predicted"/>
<dbReference type="Pfam" id="PF13715">
    <property type="entry name" value="CarbopepD_reg_2"/>
    <property type="match status" value="1"/>
</dbReference>
<dbReference type="SUPFAM" id="SSF56935">
    <property type="entry name" value="Porins"/>
    <property type="match status" value="1"/>
</dbReference>
<dbReference type="InterPro" id="IPR008969">
    <property type="entry name" value="CarboxyPept-like_regulatory"/>
</dbReference>
<feature type="domain" description="Outer membrane protein beta-barrel" evidence="4">
    <location>
        <begin position="366"/>
        <end position="742"/>
    </location>
</feature>
<dbReference type="InterPro" id="IPR036942">
    <property type="entry name" value="Beta-barrel_TonB_sf"/>
</dbReference>
<dbReference type="AlphaFoldDB" id="A0A7J4XJ26"/>
<organism evidence="5 6">
    <name type="scientific">Bacteroides salyersiae</name>
    <dbReference type="NCBI Taxonomy" id="291644"/>
    <lineage>
        <taxon>Bacteria</taxon>
        <taxon>Pseudomonadati</taxon>
        <taxon>Bacteroidota</taxon>
        <taxon>Bacteroidia</taxon>
        <taxon>Bacteroidales</taxon>
        <taxon>Bacteroidaceae</taxon>
        <taxon>Bacteroides</taxon>
    </lineage>
</organism>
<reference evidence="5 6" key="1">
    <citation type="journal article" date="2019" name="Nat. Med.">
        <title>A library of human gut bacterial isolates paired with longitudinal multiomics data enables mechanistic microbiome research.</title>
        <authorList>
            <person name="Poyet M."/>
            <person name="Groussin M."/>
            <person name="Gibbons S.M."/>
            <person name="Avila-Pacheco J."/>
            <person name="Jiang X."/>
            <person name="Kearney S.M."/>
            <person name="Perrotta A.R."/>
            <person name="Berdy B."/>
            <person name="Zhao S."/>
            <person name="Lieberman T.D."/>
            <person name="Swanson P.K."/>
            <person name="Smith M."/>
            <person name="Roesemann S."/>
            <person name="Alexander J.E."/>
            <person name="Rich S.A."/>
            <person name="Livny J."/>
            <person name="Vlamakis H."/>
            <person name="Clish C."/>
            <person name="Bullock K."/>
            <person name="Deik A."/>
            <person name="Scott J."/>
            <person name="Pierce K.A."/>
            <person name="Xavier R.J."/>
            <person name="Alm E.J."/>
        </authorList>
    </citation>
    <scope>NUCLEOTIDE SEQUENCE [LARGE SCALE GENOMIC DNA]</scope>
    <source>
        <strain evidence="5 6">BIOML-A10</strain>
    </source>
</reference>
<evidence type="ECO:0000313" key="6">
    <source>
        <dbReference type="Proteomes" id="UP000422221"/>
    </source>
</evidence>
<dbReference type="Proteomes" id="UP000422221">
    <property type="component" value="Unassembled WGS sequence"/>
</dbReference>
<evidence type="ECO:0000256" key="2">
    <source>
        <dbReference type="ARBA" id="ARBA00023136"/>
    </source>
</evidence>
<comment type="subcellular location">
    <subcellularLocation>
        <location evidence="1">Cell outer membrane</location>
    </subcellularLocation>
</comment>
<evidence type="ECO:0000256" key="3">
    <source>
        <dbReference type="ARBA" id="ARBA00023237"/>
    </source>
</evidence>
<dbReference type="RefSeq" id="WP_130058809.1">
    <property type="nucleotide sequence ID" value="NZ_JADNPJ010000005.1"/>
</dbReference>
<dbReference type="EMBL" id="VWMK01000009">
    <property type="protein sequence ID" value="KAA3765534.1"/>
    <property type="molecule type" value="Genomic_DNA"/>
</dbReference>
<gene>
    <name evidence="5" type="ORF">F3F73_10950</name>
</gene>
<sequence length="762" mass="87036">MRLSRIILCIIGYIVLDNFQAVVWGQTISGKITDDSQQPVDGATIVLQTMDSIYVGASISNADGTFLLNSQPEEYRLIIQHLLYQTKQITGQGKSVGIIQLQPKDYALNEVVVKAERPLVKVEDGRLGYNLTALAESQVVNNAYEALTRLPGIQEDRGTLTLAGAGSLTVILNGKPTTMDAGQLETLLRNTPINRVEKVEVMYSAPPEYHVRGAVVNVVLKRSNDYAFQGEISADYKNKYFNSGNMKGNFRLSTPKMAFDVLYGANNVKNMEYIDLYSRHTLKGELYDITQNEQLRSKYWNHNLRTAFEYNFDDKNNINIAYTGSYTPDQYNNSRTNGNYQTSNVDKYIDTHMNNIMLQYHSGFGLDIGGDYTRYISNNNQSLLADYTDGDLSRFSMVGGQRIERYSVYADQKHQLSKEWNLGYGVSYRFAKDRDFQTYSQVTGDIHTQDTYSDLKEQTVGFYVSLGRNYASGTSFSISATGEYYTIGNYHKWAVYPQASLTYLKTPKHIFQLSLSTDKTYPSYWDMQSSVSYLNGYTELWGTPGLKPMTAYNLNGSYILKQKYIFNLFFMHTSDYFVQAPYQSTERLALIYKNTNWNYMQLWGVNLILPFKAGNWLDSRLTMTGMQMHQRCDNFFDIPFDRRKWLFSSSLDNAFKINKNLSFELIGNVQTPAIQGTFDIGTVFDLTAGVKWNFANDKISLSARCNDIFNEGMPKTKVRFKGQYLDMNSAAYSRTFTVHFSFRFGGYKKKEIKEVDTSRFGM</sequence>
<dbReference type="InterPro" id="IPR041700">
    <property type="entry name" value="OMP_b-brl_3"/>
</dbReference>
<keyword evidence="2" id="KW-0472">Membrane</keyword>
<dbReference type="SUPFAM" id="SSF49464">
    <property type="entry name" value="Carboxypeptidase regulatory domain-like"/>
    <property type="match status" value="1"/>
</dbReference>
<accession>A0A7J4XJ26</accession>
<protein>
    <submittedName>
        <fullName evidence="5">TonB-dependent receptor</fullName>
    </submittedName>
</protein>
<dbReference type="Gene3D" id="2.40.170.20">
    <property type="entry name" value="TonB-dependent receptor, beta-barrel domain"/>
    <property type="match status" value="1"/>
</dbReference>
<dbReference type="GO" id="GO:0009279">
    <property type="term" value="C:cell outer membrane"/>
    <property type="evidence" value="ECO:0007669"/>
    <property type="project" value="UniProtKB-SubCell"/>
</dbReference>
<evidence type="ECO:0000313" key="5">
    <source>
        <dbReference type="EMBL" id="KAA3765534.1"/>
    </source>
</evidence>
<name>A0A7J4XJ26_9BACE</name>
<dbReference type="Gene3D" id="2.60.40.1120">
    <property type="entry name" value="Carboxypeptidase-like, regulatory domain"/>
    <property type="match status" value="1"/>
</dbReference>
<keyword evidence="3" id="KW-0998">Cell outer membrane</keyword>